<feature type="compositionally biased region" description="Basic and acidic residues" evidence="1">
    <location>
        <begin position="96"/>
        <end position="105"/>
    </location>
</feature>
<keyword evidence="3" id="KW-0407">Ion channel</keyword>
<dbReference type="Pfam" id="PF11933">
    <property type="entry name" value="Na_trans_cytopl"/>
    <property type="match status" value="1"/>
</dbReference>
<dbReference type="OrthoDB" id="2984333at2759"/>
<sequence>MSIRSVEVESESVSVIQRQPAPTSHTAKVRKVSTVSLAQLGSDRKPLVLSTYQDAQQHLPYADDSNAVTPMSEENGAIIVPVYYCNLEMSQEYTDETGKIKHHDNPLSSPSRHKTVVDMKG</sequence>
<organism evidence="3 4">
    <name type="scientific">Eumeta variegata</name>
    <name type="common">Bagworm moth</name>
    <name type="synonym">Eumeta japonica</name>
    <dbReference type="NCBI Taxonomy" id="151549"/>
    <lineage>
        <taxon>Eukaryota</taxon>
        <taxon>Metazoa</taxon>
        <taxon>Ecdysozoa</taxon>
        <taxon>Arthropoda</taxon>
        <taxon>Hexapoda</taxon>
        <taxon>Insecta</taxon>
        <taxon>Pterygota</taxon>
        <taxon>Neoptera</taxon>
        <taxon>Endopterygota</taxon>
        <taxon>Lepidoptera</taxon>
        <taxon>Glossata</taxon>
        <taxon>Ditrysia</taxon>
        <taxon>Tineoidea</taxon>
        <taxon>Psychidae</taxon>
        <taxon>Oiketicinae</taxon>
        <taxon>Eumeta</taxon>
    </lineage>
</organism>
<reference evidence="3 4" key="1">
    <citation type="journal article" date="2019" name="Commun. Biol.">
        <title>The bagworm genome reveals a unique fibroin gene that provides high tensile strength.</title>
        <authorList>
            <person name="Kono N."/>
            <person name="Nakamura H."/>
            <person name="Ohtoshi R."/>
            <person name="Tomita M."/>
            <person name="Numata K."/>
            <person name="Arakawa K."/>
        </authorList>
    </citation>
    <scope>NUCLEOTIDE SEQUENCE [LARGE SCALE GENOMIC DNA]</scope>
</reference>
<evidence type="ECO:0000313" key="3">
    <source>
        <dbReference type="EMBL" id="GBP05291.1"/>
    </source>
</evidence>
<feature type="domain" description="Voltage-gated Na+ ion channel cytoplasmic" evidence="2">
    <location>
        <begin position="53"/>
        <end position="82"/>
    </location>
</feature>
<comment type="caution">
    <text evidence="3">The sequence shown here is derived from an EMBL/GenBank/DDBJ whole genome shotgun (WGS) entry which is preliminary data.</text>
</comment>
<evidence type="ECO:0000259" key="2">
    <source>
        <dbReference type="Pfam" id="PF11933"/>
    </source>
</evidence>
<feature type="region of interest" description="Disordered" evidence="1">
    <location>
        <begin position="1"/>
        <end position="23"/>
    </location>
</feature>
<dbReference type="InterPro" id="IPR024583">
    <property type="entry name" value="Na_trans_cytopl"/>
</dbReference>
<feature type="region of interest" description="Disordered" evidence="1">
    <location>
        <begin position="96"/>
        <end position="121"/>
    </location>
</feature>
<protein>
    <submittedName>
        <fullName evidence="3">Sodium channel protein para</fullName>
    </submittedName>
</protein>
<name>A0A4C1SW85_EUMVA</name>
<dbReference type="GO" id="GO:0034220">
    <property type="term" value="P:monoatomic ion transmembrane transport"/>
    <property type="evidence" value="ECO:0007669"/>
    <property type="project" value="UniProtKB-KW"/>
</dbReference>
<dbReference type="AlphaFoldDB" id="A0A4C1SW85"/>
<dbReference type="STRING" id="151549.A0A4C1SW85"/>
<proteinExistence type="predicted"/>
<accession>A0A4C1SW85</accession>
<keyword evidence="4" id="KW-1185">Reference proteome</keyword>
<gene>
    <name evidence="3" type="primary">para</name>
    <name evidence="3" type="ORF">EVAR_71206_1</name>
</gene>
<keyword evidence="3" id="KW-0813">Transport</keyword>
<dbReference type="EMBL" id="BGZK01003883">
    <property type="protein sequence ID" value="GBP05291.1"/>
    <property type="molecule type" value="Genomic_DNA"/>
</dbReference>
<keyword evidence="3" id="KW-0406">Ion transport</keyword>
<evidence type="ECO:0000313" key="4">
    <source>
        <dbReference type="Proteomes" id="UP000299102"/>
    </source>
</evidence>
<evidence type="ECO:0000256" key="1">
    <source>
        <dbReference type="SAM" id="MobiDB-lite"/>
    </source>
</evidence>
<dbReference type="Proteomes" id="UP000299102">
    <property type="component" value="Unassembled WGS sequence"/>
</dbReference>